<keyword evidence="2" id="KW-1133">Transmembrane helix</keyword>
<proteinExistence type="predicted"/>
<keyword evidence="2" id="KW-0812">Transmembrane</keyword>
<dbReference type="EMBL" id="PPTA01000025">
    <property type="protein sequence ID" value="TFA97975.1"/>
    <property type="molecule type" value="Genomic_DNA"/>
</dbReference>
<sequence length="499" mass="56209">MHRHSSTAMSRVRTYARSLALPGTLTDSPDTCHISNFTFIHLTIYIVALAIAIALPLSGHVLGMLNFFVQFKQHVDSAIHSIFFTSPSQPQAQQHQPQPPPDIRQSDLSTSPSPDTPDTPACDSSRPRHARNNHSQTPPPVPPVTMDDPNSRPLALDTVSVASWSYSPLNLRHLKQPVPNDLPPQCDPSVFTFEDAFEDLLAVSQGRPLPDIKDRYNQRQLLRQMFSNGEPTWFWLRRLESQGLLRRPTRDELYRPRNFGLLEDDDDAGGAEWGLTRSGWSDWSRLHEELDRKAAEVWSRAASSEKAQNGQPHGNSFFDEVHQVFKQLEDSFHGRNRPHKEDHEGPHQKSLPDHFDDLFSSLSSSFAEGHKTWDAFVKSITESTTKTDNKPVSTDITPVAASLPPRTSEEKVYDNGIKEVVTRDEKVNSFGYLTTTVTKKTYDKNGNEIGTETHFTMRPADRTHKVDAGGSSDANVIERADTDADDQQAQDKKSGWFWK</sequence>
<organism evidence="3 4">
    <name type="scientific">Trichoderma ghanense</name>
    <dbReference type="NCBI Taxonomy" id="65468"/>
    <lineage>
        <taxon>Eukaryota</taxon>
        <taxon>Fungi</taxon>
        <taxon>Dikarya</taxon>
        <taxon>Ascomycota</taxon>
        <taxon>Pezizomycotina</taxon>
        <taxon>Sordariomycetes</taxon>
        <taxon>Hypocreomycetidae</taxon>
        <taxon>Hypocreales</taxon>
        <taxon>Hypocreaceae</taxon>
        <taxon>Trichoderma</taxon>
    </lineage>
</organism>
<name>A0ABY2GQD1_9HYPO</name>
<accession>A0ABY2GQD1</accession>
<feature type="compositionally biased region" description="Low complexity" evidence="1">
    <location>
        <begin position="87"/>
        <end position="96"/>
    </location>
</feature>
<evidence type="ECO:0000256" key="1">
    <source>
        <dbReference type="SAM" id="MobiDB-lite"/>
    </source>
</evidence>
<feature type="compositionally biased region" description="Low complexity" evidence="1">
    <location>
        <begin position="106"/>
        <end position="124"/>
    </location>
</feature>
<keyword evidence="4" id="KW-1185">Reference proteome</keyword>
<keyword evidence="2" id="KW-0472">Membrane</keyword>
<reference evidence="3 4" key="1">
    <citation type="submission" date="2018-01" db="EMBL/GenBank/DDBJ databases">
        <title>Genome characterization of the sugarcane-associated fungus Trichoderma ghanense CCMA-1212 and their application in lignocelulose bioconversion.</title>
        <authorList>
            <person name="Steindorff A.S."/>
            <person name="Mendes T.D."/>
            <person name="Vilela E.S.D."/>
            <person name="Rodrigues D.S."/>
            <person name="Formighieri E.F."/>
            <person name="Melo I.S."/>
            <person name="Favaro L.C.L."/>
        </authorList>
    </citation>
    <scope>NUCLEOTIDE SEQUENCE [LARGE SCALE GENOMIC DNA]</scope>
    <source>
        <strain evidence="3 4">CCMA-1212</strain>
    </source>
</reference>
<feature type="transmembrane region" description="Helical" evidence="2">
    <location>
        <begin position="44"/>
        <end position="69"/>
    </location>
</feature>
<protein>
    <submittedName>
        <fullName evidence="3">Uncharacterized protein</fullName>
    </submittedName>
</protein>
<feature type="region of interest" description="Disordered" evidence="1">
    <location>
        <begin position="445"/>
        <end position="499"/>
    </location>
</feature>
<dbReference type="RefSeq" id="XP_073554177.1">
    <property type="nucleotide sequence ID" value="XM_073707351.1"/>
</dbReference>
<evidence type="ECO:0000256" key="2">
    <source>
        <dbReference type="SAM" id="Phobius"/>
    </source>
</evidence>
<dbReference type="GeneID" id="300581801"/>
<feature type="region of interest" description="Disordered" evidence="1">
    <location>
        <begin position="333"/>
        <end position="354"/>
    </location>
</feature>
<dbReference type="Proteomes" id="UP001642720">
    <property type="component" value="Unassembled WGS sequence"/>
</dbReference>
<feature type="compositionally biased region" description="Basic and acidic residues" evidence="1">
    <location>
        <begin position="489"/>
        <end position="499"/>
    </location>
</feature>
<comment type="caution">
    <text evidence="3">The sequence shown here is derived from an EMBL/GenBank/DDBJ whole genome shotgun (WGS) entry which is preliminary data.</text>
</comment>
<evidence type="ECO:0000313" key="4">
    <source>
        <dbReference type="Proteomes" id="UP001642720"/>
    </source>
</evidence>
<evidence type="ECO:0000313" key="3">
    <source>
        <dbReference type="EMBL" id="TFA97975.1"/>
    </source>
</evidence>
<gene>
    <name evidence="3" type="ORF">CCMA1212_010301</name>
</gene>
<feature type="region of interest" description="Disordered" evidence="1">
    <location>
        <begin position="87"/>
        <end position="153"/>
    </location>
</feature>